<dbReference type="InterPro" id="IPR036864">
    <property type="entry name" value="Zn2-C6_fun-type_DNA-bd_sf"/>
</dbReference>
<evidence type="ECO:0000256" key="4">
    <source>
        <dbReference type="ARBA" id="ARBA00023163"/>
    </source>
</evidence>
<evidence type="ECO:0000313" key="10">
    <source>
        <dbReference type="Proteomes" id="UP000288859"/>
    </source>
</evidence>
<protein>
    <recommendedName>
        <fullName evidence="8">Zn(2)-C6 fungal-type domain-containing protein</fullName>
    </recommendedName>
</protein>
<evidence type="ECO:0000256" key="3">
    <source>
        <dbReference type="ARBA" id="ARBA00023125"/>
    </source>
</evidence>
<feature type="region of interest" description="Disordered" evidence="7">
    <location>
        <begin position="1"/>
        <end position="23"/>
    </location>
</feature>
<name>A0A438N547_EXOME</name>
<dbReference type="GO" id="GO:0000981">
    <property type="term" value="F:DNA-binding transcription factor activity, RNA polymerase II-specific"/>
    <property type="evidence" value="ECO:0007669"/>
    <property type="project" value="InterPro"/>
</dbReference>
<comment type="caution">
    <text evidence="9">The sequence shown here is derived from an EMBL/GenBank/DDBJ whole genome shotgun (WGS) entry which is preliminary data.</text>
</comment>
<dbReference type="CDD" id="cd12148">
    <property type="entry name" value="fungal_TF_MHR"/>
    <property type="match status" value="1"/>
</dbReference>
<keyword evidence="2" id="KW-0805">Transcription regulation</keyword>
<feature type="compositionally biased region" description="Polar residues" evidence="7">
    <location>
        <begin position="1"/>
        <end position="13"/>
    </location>
</feature>
<feature type="region of interest" description="Disordered" evidence="7">
    <location>
        <begin position="186"/>
        <end position="249"/>
    </location>
</feature>
<reference evidence="9 10" key="1">
    <citation type="submission" date="2017-03" db="EMBL/GenBank/DDBJ databases">
        <title>Genomes of endolithic fungi from Antarctica.</title>
        <authorList>
            <person name="Coleine C."/>
            <person name="Masonjones S."/>
            <person name="Stajich J.E."/>
        </authorList>
    </citation>
    <scope>NUCLEOTIDE SEQUENCE [LARGE SCALE GENOMIC DNA]</scope>
    <source>
        <strain evidence="9 10">CCFEE 6314</strain>
    </source>
</reference>
<dbReference type="Pfam" id="PF00172">
    <property type="entry name" value="Zn_clus"/>
    <property type="match status" value="1"/>
</dbReference>
<feature type="compositionally biased region" description="Polar residues" evidence="7">
    <location>
        <begin position="196"/>
        <end position="247"/>
    </location>
</feature>
<evidence type="ECO:0000256" key="6">
    <source>
        <dbReference type="SAM" id="Coils"/>
    </source>
</evidence>
<dbReference type="CDD" id="cd00067">
    <property type="entry name" value="GAL4"/>
    <property type="match status" value="1"/>
</dbReference>
<dbReference type="InterPro" id="IPR001138">
    <property type="entry name" value="Zn2Cys6_DnaBD"/>
</dbReference>
<keyword evidence="3" id="KW-0238">DNA-binding</keyword>
<keyword evidence="6" id="KW-0175">Coiled coil</keyword>
<dbReference type="SMART" id="SM00066">
    <property type="entry name" value="GAL4"/>
    <property type="match status" value="1"/>
</dbReference>
<keyword evidence="5" id="KW-0539">Nucleus</keyword>
<dbReference type="Proteomes" id="UP000288859">
    <property type="component" value="Unassembled WGS sequence"/>
</dbReference>
<dbReference type="GO" id="GO:0003677">
    <property type="term" value="F:DNA binding"/>
    <property type="evidence" value="ECO:0007669"/>
    <property type="project" value="UniProtKB-KW"/>
</dbReference>
<dbReference type="SMART" id="SM00906">
    <property type="entry name" value="Fungal_trans"/>
    <property type="match status" value="1"/>
</dbReference>
<evidence type="ECO:0000256" key="2">
    <source>
        <dbReference type="ARBA" id="ARBA00023015"/>
    </source>
</evidence>
<dbReference type="VEuPathDB" id="FungiDB:PV10_05183"/>
<dbReference type="PANTHER" id="PTHR46910">
    <property type="entry name" value="TRANSCRIPTION FACTOR PDR1"/>
    <property type="match status" value="1"/>
</dbReference>
<proteinExistence type="predicted"/>
<feature type="domain" description="Zn(2)-C6 fungal-type" evidence="8">
    <location>
        <begin position="27"/>
        <end position="56"/>
    </location>
</feature>
<accession>A0A438N547</accession>
<dbReference type="Pfam" id="PF04082">
    <property type="entry name" value="Fungal_trans"/>
    <property type="match status" value="1"/>
</dbReference>
<evidence type="ECO:0000256" key="1">
    <source>
        <dbReference type="ARBA" id="ARBA00022723"/>
    </source>
</evidence>
<dbReference type="Gene3D" id="4.10.240.10">
    <property type="entry name" value="Zn(2)-C6 fungal-type DNA-binding domain"/>
    <property type="match status" value="1"/>
</dbReference>
<keyword evidence="4" id="KW-0804">Transcription</keyword>
<dbReference type="EMBL" id="NAJM01000021">
    <property type="protein sequence ID" value="RVX70794.1"/>
    <property type="molecule type" value="Genomic_DNA"/>
</dbReference>
<evidence type="ECO:0000313" key="9">
    <source>
        <dbReference type="EMBL" id="RVX70794.1"/>
    </source>
</evidence>
<dbReference type="PROSITE" id="PS50048">
    <property type="entry name" value="ZN2_CY6_FUNGAL_2"/>
    <property type="match status" value="1"/>
</dbReference>
<dbReference type="OrthoDB" id="39175at2759"/>
<dbReference type="PANTHER" id="PTHR46910:SF25">
    <property type="entry name" value="ABC-TRANSPORTER-REGULATING TRANSCRIPTION FACTOR"/>
    <property type="match status" value="1"/>
</dbReference>
<dbReference type="InterPro" id="IPR050987">
    <property type="entry name" value="AtrR-like"/>
</dbReference>
<evidence type="ECO:0000256" key="7">
    <source>
        <dbReference type="SAM" id="MobiDB-lite"/>
    </source>
</evidence>
<organism evidence="9 10">
    <name type="scientific">Exophiala mesophila</name>
    <name type="common">Black yeast-like fungus</name>
    <dbReference type="NCBI Taxonomy" id="212818"/>
    <lineage>
        <taxon>Eukaryota</taxon>
        <taxon>Fungi</taxon>
        <taxon>Dikarya</taxon>
        <taxon>Ascomycota</taxon>
        <taxon>Pezizomycotina</taxon>
        <taxon>Eurotiomycetes</taxon>
        <taxon>Chaetothyriomycetidae</taxon>
        <taxon>Chaetothyriales</taxon>
        <taxon>Herpotrichiellaceae</taxon>
        <taxon>Exophiala</taxon>
    </lineage>
</organism>
<sequence>MDLSQMNNPVPRNTESKDGKSSKLTSACDYCRTKKVRCTGSHPCRQCVSHGELCHFTPISRRISKKKKTAKQEQRALQDRLEKAEKLLRQAGIAIAPYQPAPIFPAPRNDDGPPSAPAETPSIISNDVHTTMPVETNVGIDRLVDIDGLSYQDREVSNLASPFQNNLLSIDNQSVNDLEMRDANHDTMVPLHPSGGSRTTSTQCSNSPPHVTQSGSVRSQTTFAEPCSSSQNRSLSVQDVVSSTNDPSCPHDELHGPGSYLSICSDPAAEWVSKQIGPSGFSNSASTLATEVCRGLKIQAPTHQTRVPEPPLDCARRYAAAYFDQAFESVFDIVDRASFERRLGEHGDIGTLDNDPAWYALRNVVYAFGCRASLFKETVPETWVDAQNTAWGYFENALSVHTELVYFKSNLSAVQALLAMSLFIEGAGTPQLEYMLISTTVRLAQSKGLHLRPGPTSKMGASEVALRSRMFWAMYFYEKHIAYRAGRPSMIRDNDIDCELPEPVPGQPSAKTDVFYHIIRHAQISSVIVDQLTNAEARRRDMRKTVQTVNEIDARLRSWYQTIPESLQLRPANLLAASSGIQITHILYLHMAYFGSLAAIHSVFAYPWKTTNSDPGSDVDLIPQINSSMQAVAEASRKIILATKYLTISAAAPAWEVFLYPLVGMINLFVYILKHPTQRSVCSDLGLLQMAAGYFGYMDYATASNKSFPFTKDLVTLAQNVVQRVQGPRTTAGTEVPTTSGDAFEAGGTDALDLTSWDEELAGFTGTDMDPDSWTCFLPSFTQVSSMAMDNFPVESIDFSISH</sequence>
<dbReference type="GO" id="GO:0008270">
    <property type="term" value="F:zinc ion binding"/>
    <property type="evidence" value="ECO:0007669"/>
    <property type="project" value="InterPro"/>
</dbReference>
<feature type="coiled-coil region" evidence="6">
    <location>
        <begin position="67"/>
        <end position="94"/>
    </location>
</feature>
<evidence type="ECO:0000259" key="8">
    <source>
        <dbReference type="PROSITE" id="PS50048"/>
    </source>
</evidence>
<gene>
    <name evidence="9" type="ORF">B0A52_05445</name>
</gene>
<dbReference type="GO" id="GO:0006351">
    <property type="term" value="P:DNA-templated transcription"/>
    <property type="evidence" value="ECO:0007669"/>
    <property type="project" value="InterPro"/>
</dbReference>
<dbReference type="PROSITE" id="PS00463">
    <property type="entry name" value="ZN2_CY6_FUNGAL_1"/>
    <property type="match status" value="1"/>
</dbReference>
<dbReference type="InterPro" id="IPR007219">
    <property type="entry name" value="XnlR_reg_dom"/>
</dbReference>
<dbReference type="SUPFAM" id="SSF57701">
    <property type="entry name" value="Zn2/Cys6 DNA-binding domain"/>
    <property type="match status" value="1"/>
</dbReference>
<evidence type="ECO:0000256" key="5">
    <source>
        <dbReference type="ARBA" id="ARBA00023242"/>
    </source>
</evidence>
<keyword evidence="1" id="KW-0479">Metal-binding</keyword>
<dbReference type="AlphaFoldDB" id="A0A438N547"/>